<evidence type="ECO:0000256" key="3">
    <source>
        <dbReference type="ARBA" id="ARBA00030007"/>
    </source>
</evidence>
<dbReference type="Gene3D" id="6.10.140.1710">
    <property type="match status" value="1"/>
</dbReference>
<organism evidence="7 10">
    <name type="scientific">Musca domestica</name>
    <name type="common">House fly</name>
    <dbReference type="NCBI Taxonomy" id="7370"/>
    <lineage>
        <taxon>Eukaryota</taxon>
        <taxon>Metazoa</taxon>
        <taxon>Ecdysozoa</taxon>
        <taxon>Arthropoda</taxon>
        <taxon>Hexapoda</taxon>
        <taxon>Insecta</taxon>
        <taxon>Pterygota</taxon>
        <taxon>Neoptera</taxon>
        <taxon>Endopterygota</taxon>
        <taxon>Diptera</taxon>
        <taxon>Brachycera</taxon>
        <taxon>Muscomorpha</taxon>
        <taxon>Muscoidea</taxon>
        <taxon>Muscidae</taxon>
        <taxon>Musca</taxon>
    </lineage>
</organism>
<dbReference type="Gene3D" id="2.30.42.10">
    <property type="match status" value="1"/>
</dbReference>
<name>A0ABM3VDT7_MUSDO</name>
<evidence type="ECO:0000313" key="10">
    <source>
        <dbReference type="RefSeq" id="XP_058983962.1"/>
    </source>
</evidence>
<evidence type="ECO:0000256" key="1">
    <source>
        <dbReference type="ARBA" id="ARBA00014937"/>
    </source>
</evidence>
<evidence type="ECO:0000313" key="11">
    <source>
        <dbReference type="RefSeq" id="XP_058983964.1"/>
    </source>
</evidence>
<dbReference type="Pfam" id="PF18265">
    <property type="entry name" value="Nas2_N"/>
    <property type="match status" value="1"/>
</dbReference>
<dbReference type="GeneID" id="131804788"/>
<dbReference type="Pfam" id="PF13180">
    <property type="entry name" value="PDZ_2"/>
    <property type="match status" value="1"/>
</dbReference>
<evidence type="ECO:0000256" key="2">
    <source>
        <dbReference type="ARBA" id="ARBA00023186"/>
    </source>
</evidence>
<dbReference type="RefSeq" id="XP_058983962.1">
    <property type="nucleotide sequence ID" value="XM_059127979.1"/>
</dbReference>
<dbReference type="InterPro" id="IPR035269">
    <property type="entry name" value="PSMD9"/>
</dbReference>
<feature type="compositionally biased region" description="Low complexity" evidence="4">
    <location>
        <begin position="97"/>
        <end position="108"/>
    </location>
</feature>
<feature type="domain" description="Nas2 N-terminal" evidence="6">
    <location>
        <begin position="12"/>
        <end position="90"/>
    </location>
</feature>
<evidence type="ECO:0000313" key="8">
    <source>
        <dbReference type="RefSeq" id="XP_058983920.1"/>
    </source>
</evidence>
<reference evidence="8 9" key="1">
    <citation type="submission" date="2025-05" db="UniProtKB">
        <authorList>
            <consortium name="RefSeq"/>
        </authorList>
    </citation>
    <scope>IDENTIFICATION</scope>
    <source>
        <strain evidence="8 9">Aabys</strain>
        <tissue evidence="8 9">Whole body</tissue>
    </source>
</reference>
<evidence type="ECO:0000313" key="7">
    <source>
        <dbReference type="Proteomes" id="UP001652621"/>
    </source>
</evidence>
<proteinExistence type="predicted"/>
<dbReference type="InterPro" id="IPR040815">
    <property type="entry name" value="Nas2_N"/>
</dbReference>
<gene>
    <name evidence="10" type="primary">LOC131804788</name>
    <name evidence="8" type="synonym">LOC131804765</name>
    <name evidence="9" type="synonym">LOC131804786</name>
    <name evidence="11" type="synonym">LOC131804789</name>
    <name evidence="12" type="synonym">LOC131804793</name>
</gene>
<dbReference type="SUPFAM" id="SSF50156">
    <property type="entry name" value="PDZ domain-like"/>
    <property type="match status" value="1"/>
</dbReference>
<keyword evidence="2" id="KW-0143">Chaperone</keyword>
<dbReference type="RefSeq" id="XP_058983973.1">
    <property type="nucleotide sequence ID" value="XM_059127990.1"/>
</dbReference>
<dbReference type="Proteomes" id="UP001652621">
    <property type="component" value="Unplaced"/>
</dbReference>
<evidence type="ECO:0000313" key="12">
    <source>
        <dbReference type="RefSeq" id="XP_058983973.1"/>
    </source>
</evidence>
<accession>A0ABM3VDT7</accession>
<dbReference type="InterPro" id="IPR036034">
    <property type="entry name" value="PDZ_sf"/>
</dbReference>
<protein>
    <recommendedName>
        <fullName evidence="1">26S proteasome non-ATPase regulatory subunit 9</fullName>
    </recommendedName>
    <alternativeName>
        <fullName evidence="3">26S proteasome regulatory subunit p27</fullName>
    </alternativeName>
</protein>
<dbReference type="PANTHER" id="PTHR12651">
    <property type="entry name" value="26S PROTEASOME NON-ATPASE REGULATORY SUBUNIT 9"/>
    <property type="match status" value="1"/>
</dbReference>
<dbReference type="RefSeq" id="XP_058983920.1">
    <property type="nucleotide sequence ID" value="XM_059127937.1"/>
</dbReference>
<evidence type="ECO:0000313" key="9">
    <source>
        <dbReference type="RefSeq" id="XP_058983961.1"/>
    </source>
</evidence>
<dbReference type="RefSeq" id="XP_058983964.1">
    <property type="nucleotide sequence ID" value="XM_059127981.1"/>
</dbReference>
<keyword evidence="7" id="KW-1185">Reference proteome</keyword>
<feature type="domain" description="PDZ" evidence="5">
    <location>
        <begin position="132"/>
        <end position="199"/>
    </location>
</feature>
<dbReference type="PANTHER" id="PTHR12651:SF1">
    <property type="entry name" value="26S PROTEASOME NON-ATPASE REGULATORY SUBUNIT 9"/>
    <property type="match status" value="1"/>
</dbReference>
<evidence type="ECO:0000259" key="5">
    <source>
        <dbReference type="Pfam" id="PF13180"/>
    </source>
</evidence>
<dbReference type="InterPro" id="IPR001478">
    <property type="entry name" value="PDZ"/>
</dbReference>
<evidence type="ECO:0000259" key="6">
    <source>
        <dbReference type="Pfam" id="PF18265"/>
    </source>
</evidence>
<sequence length="220" mass="24540">MIGPATTKDKLLKLMSEKENLEIQINAYGNVLAENDNVGMHGPLVDSEGFPRNDIDIYKVRQARQQIICLQNNHKTLMKSIEELMHKLHAETRQEEQQNLTQQTSQLNINGSSSDNSEEMDATVNGLRPVVPIVKITHVDAGSPAERAGLRSQDRIAEFGSVNADNFNKQLSTIGSIVSHKRDQRIPLKVLRNNEILDIVLIPQRWSGNGLLGCNIVLSE</sequence>
<evidence type="ECO:0000256" key="4">
    <source>
        <dbReference type="SAM" id="MobiDB-lite"/>
    </source>
</evidence>
<feature type="region of interest" description="Disordered" evidence="4">
    <location>
        <begin position="92"/>
        <end position="122"/>
    </location>
</feature>
<dbReference type="RefSeq" id="XP_058983961.1">
    <property type="nucleotide sequence ID" value="XM_059127978.1"/>
</dbReference>